<dbReference type="AlphaFoldDB" id="A0A5R9B890"/>
<keyword evidence="3" id="KW-1185">Reference proteome</keyword>
<proteinExistence type="predicted"/>
<dbReference type="SUPFAM" id="SSF47598">
    <property type="entry name" value="Ribbon-helix-helix"/>
    <property type="match status" value="1"/>
</dbReference>
<protein>
    <submittedName>
        <fullName evidence="2">Ribbon-helix-helix protein, CopG family</fullName>
    </submittedName>
</protein>
<dbReference type="InterPro" id="IPR013321">
    <property type="entry name" value="Arc_rbn_hlx_hlx"/>
</dbReference>
<feature type="domain" description="Ribbon-helix-helix protein CopG" evidence="1">
    <location>
        <begin position="7"/>
        <end position="45"/>
    </location>
</feature>
<organism evidence="2 3">
    <name type="scientific">Nesterenkonia salmonea</name>
    <dbReference type="NCBI Taxonomy" id="1804987"/>
    <lineage>
        <taxon>Bacteria</taxon>
        <taxon>Bacillati</taxon>
        <taxon>Actinomycetota</taxon>
        <taxon>Actinomycetes</taxon>
        <taxon>Micrococcales</taxon>
        <taxon>Micrococcaceae</taxon>
        <taxon>Nesterenkonia</taxon>
    </lineage>
</organism>
<reference evidence="2 3" key="1">
    <citation type="submission" date="2019-05" db="EMBL/GenBank/DDBJ databases">
        <title>Nesterenkonia sp. GY074 isolated from the Southern Atlantic Ocean.</title>
        <authorList>
            <person name="Zhang G."/>
        </authorList>
    </citation>
    <scope>NUCLEOTIDE SEQUENCE [LARGE SCALE GENOMIC DNA]</scope>
    <source>
        <strain evidence="2 3">GY074</strain>
    </source>
</reference>
<gene>
    <name evidence="2" type="ORF">FEF26_12265</name>
</gene>
<evidence type="ECO:0000313" key="3">
    <source>
        <dbReference type="Proteomes" id="UP000310458"/>
    </source>
</evidence>
<dbReference type="CDD" id="cd21631">
    <property type="entry name" value="RHH_CopG_NikR-like"/>
    <property type="match status" value="1"/>
</dbReference>
<name>A0A5R9B890_9MICC</name>
<dbReference type="RefSeq" id="WP_138253832.1">
    <property type="nucleotide sequence ID" value="NZ_VAVZ01000037.1"/>
</dbReference>
<dbReference type="GO" id="GO:0006355">
    <property type="term" value="P:regulation of DNA-templated transcription"/>
    <property type="evidence" value="ECO:0007669"/>
    <property type="project" value="InterPro"/>
</dbReference>
<evidence type="ECO:0000259" key="1">
    <source>
        <dbReference type="Pfam" id="PF01402"/>
    </source>
</evidence>
<dbReference type="Pfam" id="PF01402">
    <property type="entry name" value="RHH_1"/>
    <property type="match status" value="1"/>
</dbReference>
<accession>A0A5R9B890</accession>
<dbReference type="Gene3D" id="1.10.1220.10">
    <property type="entry name" value="Met repressor-like"/>
    <property type="match status" value="1"/>
</dbReference>
<dbReference type="Proteomes" id="UP000310458">
    <property type="component" value="Unassembled WGS sequence"/>
</dbReference>
<dbReference type="InterPro" id="IPR002145">
    <property type="entry name" value="CopG"/>
</dbReference>
<evidence type="ECO:0000313" key="2">
    <source>
        <dbReference type="EMBL" id="TLP94178.1"/>
    </source>
</evidence>
<dbReference type="InterPro" id="IPR010985">
    <property type="entry name" value="Ribbon_hlx_hlx"/>
</dbReference>
<comment type="caution">
    <text evidence="2">The sequence shown here is derived from an EMBL/GenBank/DDBJ whole genome shotgun (WGS) entry which is preliminary data.</text>
</comment>
<dbReference type="OrthoDB" id="9033039at2"/>
<sequence length="59" mass="6695">MAEKKTQFNVYLPPELVRAVKHRCIDEGTSLSSFVERILGDYLEKNDAAPATTEKEPEQ</sequence>
<dbReference type="EMBL" id="VAVZ01000037">
    <property type="protein sequence ID" value="TLP94178.1"/>
    <property type="molecule type" value="Genomic_DNA"/>
</dbReference>